<dbReference type="InterPro" id="IPR015422">
    <property type="entry name" value="PyrdxlP-dep_Trfase_small"/>
</dbReference>
<dbReference type="EMBL" id="VYYT01000643">
    <property type="protein sequence ID" value="KAK2730806.1"/>
    <property type="molecule type" value="Genomic_DNA"/>
</dbReference>
<dbReference type="InterPro" id="IPR005814">
    <property type="entry name" value="Aminotrans_3"/>
</dbReference>
<gene>
    <name evidence="4" type="ORF">CKAH01_09429</name>
</gene>
<dbReference type="GO" id="GO:0030170">
    <property type="term" value="F:pyridoxal phosphate binding"/>
    <property type="evidence" value="ECO:0007669"/>
    <property type="project" value="InterPro"/>
</dbReference>
<dbReference type="SUPFAM" id="SSF53383">
    <property type="entry name" value="PLP-dependent transferases"/>
    <property type="match status" value="1"/>
</dbReference>
<dbReference type="PANTHER" id="PTHR43094">
    <property type="entry name" value="AMINOTRANSFERASE"/>
    <property type="match status" value="1"/>
</dbReference>
<keyword evidence="2 3" id="KW-0663">Pyridoxal phosphate</keyword>
<evidence type="ECO:0000256" key="1">
    <source>
        <dbReference type="ARBA" id="ARBA00008954"/>
    </source>
</evidence>
<proteinExistence type="inferred from homology"/>
<keyword evidence="5" id="KW-1185">Reference proteome</keyword>
<dbReference type="GO" id="GO:0008483">
    <property type="term" value="F:transaminase activity"/>
    <property type="evidence" value="ECO:0007669"/>
    <property type="project" value="UniProtKB-KW"/>
</dbReference>
<organism evidence="4 5">
    <name type="scientific">Colletotrichum kahawae</name>
    <name type="common">Coffee berry disease fungus</name>
    <dbReference type="NCBI Taxonomy" id="34407"/>
    <lineage>
        <taxon>Eukaryota</taxon>
        <taxon>Fungi</taxon>
        <taxon>Dikarya</taxon>
        <taxon>Ascomycota</taxon>
        <taxon>Pezizomycotina</taxon>
        <taxon>Sordariomycetes</taxon>
        <taxon>Hypocreomycetidae</taxon>
        <taxon>Glomerellales</taxon>
        <taxon>Glomerellaceae</taxon>
        <taxon>Colletotrichum</taxon>
        <taxon>Colletotrichum gloeosporioides species complex</taxon>
    </lineage>
</organism>
<dbReference type="AlphaFoldDB" id="A0AAE0CYU8"/>
<protein>
    <submittedName>
        <fullName evidence="4">Class III aminotransferase</fullName>
    </submittedName>
</protein>
<dbReference type="PANTHER" id="PTHR43094:SF1">
    <property type="entry name" value="AMINOTRANSFERASE CLASS-III"/>
    <property type="match status" value="1"/>
</dbReference>
<evidence type="ECO:0000313" key="5">
    <source>
        <dbReference type="Proteomes" id="UP001281614"/>
    </source>
</evidence>
<dbReference type="Gene3D" id="3.40.640.10">
    <property type="entry name" value="Type I PLP-dependent aspartate aminotransferase-like (Major domain)"/>
    <property type="match status" value="1"/>
</dbReference>
<comment type="caution">
    <text evidence="4">The sequence shown here is derived from an EMBL/GenBank/DDBJ whole genome shotgun (WGS) entry which is preliminary data.</text>
</comment>
<comment type="similarity">
    <text evidence="1 3">Belongs to the class-III pyridoxal-phosphate-dependent aminotransferase family.</text>
</comment>
<evidence type="ECO:0000256" key="3">
    <source>
        <dbReference type="RuleBase" id="RU003560"/>
    </source>
</evidence>
<dbReference type="CDD" id="cd00610">
    <property type="entry name" value="OAT_like"/>
    <property type="match status" value="1"/>
</dbReference>
<accession>A0AAE0CYU8</accession>
<dbReference type="Proteomes" id="UP001281614">
    <property type="component" value="Unassembled WGS sequence"/>
</dbReference>
<name>A0AAE0CYU8_COLKA</name>
<dbReference type="InterPro" id="IPR015424">
    <property type="entry name" value="PyrdxlP-dep_Trfase"/>
</dbReference>
<sequence>MAHPFVTDSNVLHRSFSGLPKRVISASGVTLFLDSGKQVLDASAGPAVSCLGHGRDEIAEVVAQQIRQLAYLYSGAPFTCDATEKLASILLESRPGGLSKAIFVNSGSEATDAAIKLATQYWHERGLPQKKHFIARKQSYHGNTIGALCVSGHSSRRAMYGDWLSGNVSFVDPCYAYRLKAIGETDDEYVLRLAHQFENEILRVGPENVAAFIAETVSGTTLGCLPAVTGYFRAVREICDKYDILLILDEIMCGMGKTGTMHAWEQEGISGPDIQTVGKALGGGFIPLSGVFLREKIFEALASGTGGLAHGHTFQAHPVACTAAIEVQRIIRDENLLQNVSDMGAVLERLLVAELGDLPPVADIRGRGLFWAVEFMKDKKRQVPFSPEDKFCNRVVDRALALGLNVLGNLGTTGEVHVEHVIMSPPYVVTETELQRMVSILKSAVEDVSRDFFEFQKPRL</sequence>
<dbReference type="Pfam" id="PF00202">
    <property type="entry name" value="Aminotran_3"/>
    <property type="match status" value="1"/>
</dbReference>
<dbReference type="GO" id="GO:0005829">
    <property type="term" value="C:cytosol"/>
    <property type="evidence" value="ECO:0007669"/>
    <property type="project" value="TreeGrafter"/>
</dbReference>
<dbReference type="NCBIfam" id="NF005685">
    <property type="entry name" value="PRK07483.1"/>
    <property type="match status" value="1"/>
</dbReference>
<keyword evidence="4" id="KW-0808">Transferase</keyword>
<dbReference type="Gene3D" id="3.90.1150.10">
    <property type="entry name" value="Aspartate Aminotransferase, domain 1"/>
    <property type="match status" value="1"/>
</dbReference>
<keyword evidence="4" id="KW-0032">Aminotransferase</keyword>
<reference evidence="4" key="1">
    <citation type="submission" date="2023-02" db="EMBL/GenBank/DDBJ databases">
        <title>Colletotrichum kahawae CIFC_Que2 genome sequencing and assembly.</title>
        <authorList>
            <person name="Baroncelli R."/>
        </authorList>
    </citation>
    <scope>NUCLEOTIDE SEQUENCE</scope>
    <source>
        <strain evidence="4">CIFC_Que2</strain>
    </source>
</reference>
<evidence type="ECO:0000313" key="4">
    <source>
        <dbReference type="EMBL" id="KAK2730806.1"/>
    </source>
</evidence>
<dbReference type="InterPro" id="IPR015421">
    <property type="entry name" value="PyrdxlP-dep_Trfase_major"/>
</dbReference>
<evidence type="ECO:0000256" key="2">
    <source>
        <dbReference type="ARBA" id="ARBA00022898"/>
    </source>
</evidence>